<evidence type="ECO:0000313" key="2">
    <source>
        <dbReference type="Proteomes" id="UP000023351"/>
    </source>
</evidence>
<gene>
    <name evidence="1" type="ORF">I540_4420</name>
</gene>
<dbReference type="EMBL" id="JAOJ01000003">
    <property type="protein sequence ID" value="EUA66347.1"/>
    <property type="molecule type" value="Genomic_DNA"/>
</dbReference>
<dbReference type="PATRIC" id="fig|1299321.3.peg.4258"/>
<reference evidence="1 2" key="1">
    <citation type="submission" date="2013-12" db="EMBL/GenBank/DDBJ databases">
        <authorList>
            <person name="Zelazny A."/>
            <person name="Olivier K."/>
            <person name="Holland S."/>
            <person name="Lenaerts A."/>
            <person name="Ordway D."/>
            <person name="DeGroote M.A."/>
            <person name="Parker T."/>
            <person name="Sizemore C."/>
            <person name="Tallon L.J."/>
            <person name="Sadzewicz L.K."/>
            <person name="Sengamalay N."/>
            <person name="Fraser C.M."/>
            <person name="Hine E."/>
            <person name="Shefchek K.A."/>
            <person name="Das S.P."/>
            <person name="Tettelin H."/>
        </authorList>
    </citation>
    <scope>NUCLEOTIDE SEQUENCE [LARGE SCALE GENOMIC DNA]</scope>
    <source>
        <strain evidence="1 2">1513</strain>
    </source>
</reference>
<accession>X8DCM2</accession>
<protein>
    <submittedName>
        <fullName evidence="1">Uncharacterized protein</fullName>
    </submittedName>
</protein>
<comment type="caution">
    <text evidence="1">The sequence shown here is derived from an EMBL/GenBank/DDBJ whole genome shotgun (WGS) entry which is preliminary data.</text>
</comment>
<name>X8DCM2_9MYCO</name>
<dbReference type="Proteomes" id="UP000023351">
    <property type="component" value="Unassembled WGS sequence"/>
</dbReference>
<organism evidence="1 2">
    <name type="scientific">Mycobacteroides abscessus subsp. bolletii 1513</name>
    <dbReference type="NCBI Taxonomy" id="1299321"/>
    <lineage>
        <taxon>Bacteria</taxon>
        <taxon>Bacillati</taxon>
        <taxon>Actinomycetota</taxon>
        <taxon>Actinomycetes</taxon>
        <taxon>Mycobacteriales</taxon>
        <taxon>Mycobacteriaceae</taxon>
        <taxon>Mycobacteroides</taxon>
        <taxon>Mycobacteroides abscessus</taxon>
    </lineage>
</organism>
<proteinExistence type="predicted"/>
<evidence type="ECO:0000313" key="1">
    <source>
        <dbReference type="EMBL" id="EUA66347.1"/>
    </source>
</evidence>
<sequence>MTGYLLYQLVGDKRYRDFADAAAELPNTSLPAADGREISELDRVQSLLK</sequence>
<dbReference type="AlphaFoldDB" id="X8DCM2"/>